<evidence type="ECO:0000313" key="3">
    <source>
        <dbReference type="Proteomes" id="UP001054857"/>
    </source>
</evidence>
<sequence length="254" mass="29546">MRPCAIGHQRLAPSQLPGCRLKCSVQRPCRGAPLVCRTAAPTWAEPTAAARPSLAELEDDMLASTSGIDFQPELEPFKREEEPTRSPPSITDTGTLRPSAEWYPQWMQYRRREDNYVFWQDKFMRCSTDIPWYEKRWTVFSTFWYLAMRFKFHGIPPALRFVWFLAWRGLMFRAYAAHKALVLWQCKLDAALASRGSSGRQVGFSRTMALRRLHWRNSALGELMYAVNLYKTGRIHLLPPVAKPVPRPTFFWLF</sequence>
<feature type="compositionally biased region" description="Basic and acidic residues" evidence="1">
    <location>
        <begin position="75"/>
        <end position="84"/>
    </location>
</feature>
<feature type="region of interest" description="Disordered" evidence="1">
    <location>
        <begin position="73"/>
        <end position="97"/>
    </location>
</feature>
<accession>A0AAD3HKN8</accession>
<gene>
    <name evidence="2" type="ORF">Agub_g5412</name>
</gene>
<comment type="caution">
    <text evidence="2">The sequence shown here is derived from an EMBL/GenBank/DDBJ whole genome shotgun (WGS) entry which is preliminary data.</text>
</comment>
<dbReference type="Proteomes" id="UP001054857">
    <property type="component" value="Unassembled WGS sequence"/>
</dbReference>
<reference evidence="2 3" key="1">
    <citation type="journal article" date="2021" name="Sci. Rep.">
        <title>Genome sequencing of the multicellular alga Astrephomene provides insights into convergent evolution of germ-soma differentiation.</title>
        <authorList>
            <person name="Yamashita S."/>
            <person name="Yamamoto K."/>
            <person name="Matsuzaki R."/>
            <person name="Suzuki S."/>
            <person name="Yamaguchi H."/>
            <person name="Hirooka S."/>
            <person name="Minakuchi Y."/>
            <person name="Miyagishima S."/>
            <person name="Kawachi M."/>
            <person name="Toyoda A."/>
            <person name="Nozaki H."/>
        </authorList>
    </citation>
    <scope>NUCLEOTIDE SEQUENCE [LARGE SCALE GENOMIC DNA]</scope>
    <source>
        <strain evidence="2 3">NIES-4017</strain>
    </source>
</reference>
<evidence type="ECO:0000313" key="2">
    <source>
        <dbReference type="EMBL" id="GFR44223.1"/>
    </source>
</evidence>
<name>A0AAD3HKN8_9CHLO</name>
<feature type="compositionally biased region" description="Polar residues" evidence="1">
    <location>
        <begin position="87"/>
        <end position="96"/>
    </location>
</feature>
<dbReference type="AlphaFoldDB" id="A0AAD3HKN8"/>
<keyword evidence="3" id="KW-1185">Reference proteome</keyword>
<organism evidence="2 3">
    <name type="scientific">Astrephomene gubernaculifera</name>
    <dbReference type="NCBI Taxonomy" id="47775"/>
    <lineage>
        <taxon>Eukaryota</taxon>
        <taxon>Viridiplantae</taxon>
        <taxon>Chlorophyta</taxon>
        <taxon>core chlorophytes</taxon>
        <taxon>Chlorophyceae</taxon>
        <taxon>CS clade</taxon>
        <taxon>Chlamydomonadales</taxon>
        <taxon>Astrephomenaceae</taxon>
        <taxon>Astrephomene</taxon>
    </lineage>
</organism>
<dbReference type="EMBL" id="BMAR01000007">
    <property type="protein sequence ID" value="GFR44223.1"/>
    <property type="molecule type" value="Genomic_DNA"/>
</dbReference>
<proteinExistence type="predicted"/>
<protein>
    <submittedName>
        <fullName evidence="2">Uncharacterized protein</fullName>
    </submittedName>
</protein>
<evidence type="ECO:0000256" key="1">
    <source>
        <dbReference type="SAM" id="MobiDB-lite"/>
    </source>
</evidence>